<evidence type="ECO:0000313" key="3">
    <source>
        <dbReference type="Proteomes" id="UP000494165"/>
    </source>
</evidence>
<reference evidence="2 3" key="1">
    <citation type="submission" date="2020-04" db="EMBL/GenBank/DDBJ databases">
        <authorList>
            <person name="Alioto T."/>
            <person name="Alioto T."/>
            <person name="Gomez Garrido J."/>
        </authorList>
    </citation>
    <scope>NUCLEOTIDE SEQUENCE [LARGE SCALE GENOMIC DNA]</scope>
</reference>
<keyword evidence="3" id="KW-1185">Reference proteome</keyword>
<sequence length="123" mass="14355">MTSRLGEGSQARNKKAQQLQEKRGRGAGRGFVLLRSPADRQQSMSIVRPRWRRTESSGGSRVLALTASYASWAYVNRDRDARFYLYKNHSWLLDKYYLVGEVLSKGDRLRQVDLEYWRAEKKI</sequence>
<gene>
    <name evidence="2" type="ORF">CLODIP_2_CD01125</name>
</gene>
<dbReference type="OrthoDB" id="5804148at2759"/>
<organism evidence="2 3">
    <name type="scientific">Cloeon dipterum</name>
    <dbReference type="NCBI Taxonomy" id="197152"/>
    <lineage>
        <taxon>Eukaryota</taxon>
        <taxon>Metazoa</taxon>
        <taxon>Ecdysozoa</taxon>
        <taxon>Arthropoda</taxon>
        <taxon>Hexapoda</taxon>
        <taxon>Insecta</taxon>
        <taxon>Pterygota</taxon>
        <taxon>Palaeoptera</taxon>
        <taxon>Ephemeroptera</taxon>
        <taxon>Pisciforma</taxon>
        <taxon>Baetidae</taxon>
        <taxon>Cloeon</taxon>
    </lineage>
</organism>
<dbReference type="Proteomes" id="UP000494165">
    <property type="component" value="Unassembled WGS sequence"/>
</dbReference>
<evidence type="ECO:0000313" key="2">
    <source>
        <dbReference type="EMBL" id="CAB3367501.1"/>
    </source>
</evidence>
<protein>
    <submittedName>
        <fullName evidence="2">Uncharacterized protein</fullName>
    </submittedName>
</protein>
<comment type="caution">
    <text evidence="2">The sequence shown here is derived from an EMBL/GenBank/DDBJ whole genome shotgun (WGS) entry which is preliminary data.</text>
</comment>
<dbReference type="AlphaFoldDB" id="A0A8S1C5T5"/>
<evidence type="ECO:0000256" key="1">
    <source>
        <dbReference type="SAM" id="MobiDB-lite"/>
    </source>
</evidence>
<accession>A0A8S1C5T5</accession>
<name>A0A8S1C5T5_9INSE</name>
<proteinExistence type="predicted"/>
<dbReference type="EMBL" id="CADEPI010000031">
    <property type="protein sequence ID" value="CAB3367501.1"/>
    <property type="molecule type" value="Genomic_DNA"/>
</dbReference>
<feature type="region of interest" description="Disordered" evidence="1">
    <location>
        <begin position="1"/>
        <end position="29"/>
    </location>
</feature>